<dbReference type="PANTHER" id="PTHR10566">
    <property type="entry name" value="CHAPERONE-ACTIVITY OF BC1 COMPLEX CABC1 -RELATED"/>
    <property type="match status" value="1"/>
</dbReference>
<dbReference type="Proteomes" id="UP000186817">
    <property type="component" value="Unassembled WGS sequence"/>
</dbReference>
<dbReference type="OrthoDB" id="427480at2759"/>
<evidence type="ECO:0000256" key="1">
    <source>
        <dbReference type="ARBA" id="ARBA00009670"/>
    </source>
</evidence>
<dbReference type="EMBL" id="LSRX01000247">
    <property type="protein sequence ID" value="OLQ03059.1"/>
    <property type="molecule type" value="Genomic_DNA"/>
</dbReference>
<evidence type="ECO:0000313" key="5">
    <source>
        <dbReference type="Proteomes" id="UP000186817"/>
    </source>
</evidence>
<proteinExistence type="inferred from homology"/>
<dbReference type="InterPro" id="IPR011009">
    <property type="entry name" value="Kinase-like_dom_sf"/>
</dbReference>
<comment type="similarity">
    <text evidence="1">Belongs to the protein kinase superfamily. ADCK protein kinase family.</text>
</comment>
<feature type="domain" description="ABC1 atypical kinase-like" evidence="3">
    <location>
        <begin position="128"/>
        <end position="318"/>
    </location>
</feature>
<dbReference type="SUPFAM" id="SSF56112">
    <property type="entry name" value="Protein kinase-like (PK-like)"/>
    <property type="match status" value="1"/>
</dbReference>
<keyword evidence="2" id="KW-0175">Coiled coil</keyword>
<dbReference type="AlphaFoldDB" id="A0A1Q9E6L3"/>
<dbReference type="PANTHER" id="PTHR10566:SF118">
    <property type="entry name" value="PROTEIN KINASE DOMAIN-CONTAINING PROTEIN"/>
    <property type="match status" value="1"/>
</dbReference>
<organism evidence="4 5">
    <name type="scientific">Symbiodinium microadriaticum</name>
    <name type="common">Dinoflagellate</name>
    <name type="synonym">Zooxanthella microadriatica</name>
    <dbReference type="NCBI Taxonomy" id="2951"/>
    <lineage>
        <taxon>Eukaryota</taxon>
        <taxon>Sar</taxon>
        <taxon>Alveolata</taxon>
        <taxon>Dinophyceae</taxon>
        <taxon>Suessiales</taxon>
        <taxon>Symbiodiniaceae</taxon>
        <taxon>Symbiodinium</taxon>
    </lineage>
</organism>
<name>A0A1Q9E6L3_SYMMI</name>
<protein>
    <recommendedName>
        <fullName evidence="3">ABC1 atypical kinase-like domain-containing protein</fullName>
    </recommendedName>
</protein>
<feature type="coiled-coil region" evidence="2">
    <location>
        <begin position="355"/>
        <end position="391"/>
    </location>
</feature>
<evidence type="ECO:0000256" key="2">
    <source>
        <dbReference type="SAM" id="Coils"/>
    </source>
</evidence>
<dbReference type="InterPro" id="IPR004147">
    <property type="entry name" value="ABC1_dom"/>
</dbReference>
<evidence type="ECO:0000313" key="4">
    <source>
        <dbReference type="EMBL" id="OLQ03059.1"/>
    </source>
</evidence>
<dbReference type="CDD" id="cd05121">
    <property type="entry name" value="ABC1_ADCK3-like"/>
    <property type="match status" value="1"/>
</dbReference>
<dbReference type="InterPro" id="IPR050154">
    <property type="entry name" value="UbiB_kinase"/>
</dbReference>
<reference evidence="4 5" key="1">
    <citation type="submission" date="2016-02" db="EMBL/GenBank/DDBJ databases">
        <title>Genome analysis of coral dinoflagellate symbionts highlights evolutionary adaptations to a symbiotic lifestyle.</title>
        <authorList>
            <person name="Aranda M."/>
            <person name="Li Y."/>
            <person name="Liew Y.J."/>
            <person name="Baumgarten S."/>
            <person name="Simakov O."/>
            <person name="Wilson M."/>
            <person name="Piel J."/>
            <person name="Ashoor H."/>
            <person name="Bougouffa S."/>
            <person name="Bajic V.B."/>
            <person name="Ryu T."/>
            <person name="Ravasi T."/>
            <person name="Bayer T."/>
            <person name="Micklem G."/>
            <person name="Kim H."/>
            <person name="Bhak J."/>
            <person name="Lajeunesse T.C."/>
            <person name="Voolstra C.R."/>
        </authorList>
    </citation>
    <scope>NUCLEOTIDE SEQUENCE [LARGE SCALE GENOMIC DNA]</scope>
    <source>
        <strain evidence="4 5">CCMP2467</strain>
    </source>
</reference>
<accession>A0A1Q9E6L3</accession>
<sequence length="956" mass="105666">METLSRNLGGMEAVRSLFDDMAAFEKPANQKRVVAVRQEVTGPAAREEVAAAEKAYEATASRGKKAMTAEQFRRSSHNVVNGVLRRRHNRTVDLWALAVTGHFALTARLPNGGGCAAGSVADPTLWEPVAVKVQRPDVREQVTLDLFVVRKLAAIGSFVPIERYARQFKSIFELVDRAAPPFIEELDYEFEADNQREFAELISKCELVEDTVVVPEVLKASREVLVQEWLPGKKLTEEGAAKDQSQEVVKVLLNSYMVQLLETGFLHGDPHPGNFVLMPTGKIGILDYGLMTRITPEKRVALIEYLIHVQANMYDECLQDLVTLEFLPEGIATDKVAREVIVPRLAETLNILFEQSDLRVQREKFIQQREELEATGKLEVLQEELQNIAKKYGTFELPSYATLIIRALATLEGVGLRANKDFSLSSETFPYIARRLLTDDGDRIRKALKAYLYKGRARMAPDRLESIARGFRTFTNLMKGDRNEAVAAGAPRPEDFEDAQNEEVSLDAATKDIAAVVFSPDGNFLQDLLIDEGVAAVDALSRAAVSQVLRILGPLGAPVAAPMQLILGSGTERLLTREDKQSLLVIRKIVQIIQAGDSPGLATADSPPKTIEDPTKISLPCNFAENLPSQRVLNKFPYRPGFLPALRVAKARGLCLKNLDFVLDDISLGFLATRKQPQKRFKHLVQKLPGTDVIVLGVHGLYMRELHEIGFQFERLMTGQPLDSPHDLCWHGAIQLLDIGGWQVLIVAEVDAMNSRRMPVEIKSSKRIREGELILQMLSSGAVQLVHAKRNGNTLEDVQLRSFEELVAAMPKSWIQRVDKKLVAGLSQLKASGDVSADLVHEVASFSSNSSMLLPCTSGPARDFLPSAQVVKQLLRPNRRRVMRYGGVLRKLDMVGKRDLGRLLPVAQSLLPTLAPGAAAFAQRFAQRLAARALQRLASDVASGESRSSELAISSA</sequence>
<dbReference type="Pfam" id="PF03109">
    <property type="entry name" value="ABC1"/>
    <property type="match status" value="1"/>
</dbReference>
<evidence type="ECO:0000259" key="3">
    <source>
        <dbReference type="Pfam" id="PF03109"/>
    </source>
</evidence>
<comment type="caution">
    <text evidence="4">The sequence shown here is derived from an EMBL/GenBank/DDBJ whole genome shotgun (WGS) entry which is preliminary data.</text>
</comment>
<gene>
    <name evidence="4" type="ORF">AK812_SmicGene14001</name>
</gene>
<keyword evidence="5" id="KW-1185">Reference proteome</keyword>